<reference evidence="9" key="1">
    <citation type="submission" date="2021-10" db="EMBL/GenBank/DDBJ databases">
        <title>De novo Genome Assembly of Clathrus columnatus (Basidiomycota, Fungi) Using Illumina and Nanopore Sequence Data.</title>
        <authorList>
            <person name="Ogiso-Tanaka E."/>
            <person name="Itagaki H."/>
            <person name="Hosoya T."/>
            <person name="Hosaka K."/>
        </authorList>
    </citation>
    <scope>NUCLEOTIDE SEQUENCE</scope>
    <source>
        <strain evidence="9">MO-923</strain>
    </source>
</reference>
<comment type="subcellular location">
    <subcellularLocation>
        <location evidence="1">Membrane</location>
    </subcellularLocation>
</comment>
<dbReference type="GO" id="GO:0006895">
    <property type="term" value="P:Golgi to endosome transport"/>
    <property type="evidence" value="ECO:0007669"/>
    <property type="project" value="TreeGrafter"/>
</dbReference>
<gene>
    <name evidence="9" type="ORF">Clacol_010267</name>
</gene>
<evidence type="ECO:0000313" key="10">
    <source>
        <dbReference type="Proteomes" id="UP001050691"/>
    </source>
</evidence>
<dbReference type="InterPro" id="IPR031778">
    <property type="entry name" value="Sortilin_N"/>
</dbReference>
<dbReference type="Pfam" id="PF15901">
    <property type="entry name" value="Sortilin_C"/>
    <property type="match status" value="2"/>
</dbReference>
<evidence type="ECO:0000256" key="4">
    <source>
        <dbReference type="ARBA" id="ARBA00022989"/>
    </source>
</evidence>
<keyword evidence="2 7" id="KW-0812">Transmembrane</keyword>
<dbReference type="Gene3D" id="3.30.60.270">
    <property type="match status" value="2"/>
</dbReference>
<feature type="transmembrane region" description="Helical" evidence="7">
    <location>
        <begin position="1280"/>
        <end position="1300"/>
    </location>
</feature>
<dbReference type="InterPro" id="IPR006581">
    <property type="entry name" value="VPS10"/>
</dbReference>
<feature type="domain" description="VPS10" evidence="8">
    <location>
        <begin position="619"/>
        <end position="1256"/>
    </location>
</feature>
<dbReference type="FunFam" id="3.30.60.270:FF:000005">
    <property type="entry name" value="Sortilin"/>
    <property type="match status" value="2"/>
</dbReference>
<dbReference type="PANTHER" id="PTHR12106">
    <property type="entry name" value="SORTILIN RELATED"/>
    <property type="match status" value="1"/>
</dbReference>
<name>A0AAV5ATM6_9AGAM</name>
<dbReference type="InterPro" id="IPR015943">
    <property type="entry name" value="WD40/YVTN_repeat-like_dom_sf"/>
</dbReference>
<comment type="caution">
    <text evidence="9">The sequence shown here is derived from an EMBL/GenBank/DDBJ whole genome shotgun (WGS) entry which is preliminary data.</text>
</comment>
<dbReference type="GO" id="GO:0006896">
    <property type="term" value="P:Golgi to vacuole transport"/>
    <property type="evidence" value="ECO:0007669"/>
    <property type="project" value="TreeGrafter"/>
</dbReference>
<dbReference type="SUPFAM" id="SSF110296">
    <property type="entry name" value="Oligoxyloglucan reducing end-specific cellobiohydrolase"/>
    <property type="match status" value="2"/>
</dbReference>
<dbReference type="GO" id="GO:0016020">
    <property type="term" value="C:membrane"/>
    <property type="evidence" value="ECO:0007669"/>
    <property type="project" value="UniProtKB-SubCell"/>
</dbReference>
<keyword evidence="4 7" id="KW-1133">Transmembrane helix</keyword>
<evidence type="ECO:0000313" key="9">
    <source>
        <dbReference type="EMBL" id="GJJ15988.1"/>
    </source>
</evidence>
<evidence type="ECO:0000256" key="2">
    <source>
        <dbReference type="ARBA" id="ARBA00022692"/>
    </source>
</evidence>
<dbReference type="Proteomes" id="UP001050691">
    <property type="component" value="Unassembled WGS sequence"/>
</dbReference>
<dbReference type="PANTHER" id="PTHR12106:SF27">
    <property type="entry name" value="SORTILIN-RELATED RECEPTOR"/>
    <property type="match status" value="1"/>
</dbReference>
<evidence type="ECO:0000256" key="5">
    <source>
        <dbReference type="ARBA" id="ARBA00023136"/>
    </source>
</evidence>
<organism evidence="9 10">
    <name type="scientific">Clathrus columnatus</name>
    <dbReference type="NCBI Taxonomy" id="1419009"/>
    <lineage>
        <taxon>Eukaryota</taxon>
        <taxon>Fungi</taxon>
        <taxon>Dikarya</taxon>
        <taxon>Basidiomycota</taxon>
        <taxon>Agaricomycotina</taxon>
        <taxon>Agaricomycetes</taxon>
        <taxon>Phallomycetidae</taxon>
        <taxon>Phallales</taxon>
        <taxon>Clathraceae</taxon>
        <taxon>Clathrus</taxon>
    </lineage>
</organism>
<dbReference type="GO" id="GO:0005829">
    <property type="term" value="C:cytosol"/>
    <property type="evidence" value="ECO:0007669"/>
    <property type="project" value="GOC"/>
</dbReference>
<dbReference type="Gene3D" id="2.130.10.10">
    <property type="entry name" value="YVTN repeat-like/Quinoprotein amine dehydrogenase"/>
    <property type="match status" value="2"/>
</dbReference>
<dbReference type="InterPro" id="IPR031777">
    <property type="entry name" value="Sortilin_C"/>
</dbReference>
<dbReference type="EMBL" id="BPWL01000011">
    <property type="protein sequence ID" value="GJJ15988.1"/>
    <property type="molecule type" value="Genomic_DNA"/>
</dbReference>
<evidence type="ECO:0000259" key="8">
    <source>
        <dbReference type="SMART" id="SM00602"/>
    </source>
</evidence>
<protein>
    <recommendedName>
        <fullName evidence="8">VPS10 domain-containing protein</fullName>
    </recommendedName>
</protein>
<evidence type="ECO:0000256" key="3">
    <source>
        <dbReference type="ARBA" id="ARBA00022737"/>
    </source>
</evidence>
<dbReference type="Pfam" id="PF15902">
    <property type="entry name" value="Sortilin-Vps10"/>
    <property type="match status" value="2"/>
</dbReference>
<feature type="domain" description="VPS10" evidence="8">
    <location>
        <begin position="8"/>
        <end position="593"/>
    </location>
</feature>
<dbReference type="SMART" id="SM00602">
    <property type="entry name" value="VPS10"/>
    <property type="match status" value="2"/>
</dbReference>
<proteinExistence type="predicted"/>
<evidence type="ECO:0000256" key="1">
    <source>
        <dbReference type="ARBA" id="ARBA00004370"/>
    </source>
</evidence>
<keyword evidence="5 7" id="KW-0472">Membrane</keyword>
<accession>A0AAV5ATM6</accession>
<dbReference type="GO" id="GO:0005794">
    <property type="term" value="C:Golgi apparatus"/>
    <property type="evidence" value="ECO:0007669"/>
    <property type="project" value="TreeGrafter"/>
</dbReference>
<keyword evidence="6" id="KW-0325">Glycoprotein</keyword>
<keyword evidence="10" id="KW-1185">Reference proteome</keyword>
<evidence type="ECO:0000256" key="6">
    <source>
        <dbReference type="ARBA" id="ARBA00023180"/>
    </source>
</evidence>
<keyword evidence="3" id="KW-0677">Repeat</keyword>
<dbReference type="Gene3D" id="2.10.70.80">
    <property type="match status" value="2"/>
</dbReference>
<sequence length="1334" mass="149927">MYHFIQVVTYFDAFTRQVWISNNEGKSWRIIDSIPPNSATLLVPHPFDNRMGFILTDKTTHYRTDDRGETWHSFDVPAPPSLISEPLTFHSTKHDHVLYQGMVCEKDGWWGSLCHDELFASTDFFESDKRIVTLPGGNKDSGGVVALAMVSKFAVVATKSFNLGSQDEMVLFVSTDAQNWGRAQFPHTTASKLRENAYTIVESTLHSLGVDVLLYPRSAVGTLFVSNSNGTQFVQSLQNTNRNREGFVDFENIYGIEGVGIANAVDNAVEVDGRGVEKVIKTFATFDDGSSWAPLLAPEKDAQNNPIGCDVSHPSSCSLHLHSVTSPHNIGRVFSSPAPGYVLGVGNVGDRLKPYRECDTFLSTDGGVSWKMVHKDSHIYEFGDKGSLMVLASDEEVIDKVLYSSDAGLSWQVLDLGIKIKARALTTVSDSTSQKFLLLGTVDRESKGGDDQAHAAIFLDFATLPRNKCTDNDLEKWYARNGRGRKCVMGHQQWYHRKKPEADCYMGDKFTDPVEHEERCECEDEDYECDFNYVLEDNKCIPQGPEPIPAGVCEDASGTYMGSSGYRLIPGNTCLGGVRKDDKVKKDCAKAQLPAGEISHQTFEFPSRVHQHEYFRESRTILVRLDDGSIYQSSNDGYTWTHIRPNDRFLGFYMHAHSNDRAYLITTSFEIYHTIDAGKTWNSMKVPLAASIFGAPIMSFHPQESDWIIWMGGTGDCNNFASDCHAEAFYTTNNGGKWDKIETYVKSCGWARDTDLKIDRQLILCESYRNKKGNQRYFGAANPLELWEGSDFYKNKVKLFDNIVGFTKFSEYLIVAEFHPQEVSLDLQVSLDGKHFAIGMFPSDLRINNHAYTVLESSTDSIFLHLTVSERPFAEYGSILKSNSNGTFFGVSVEQVNRNKEGFVDFEKMIGLDGIALINIVANPHDAEISGHKKLQTRITHNDGGSWKPLTPPNRDSNKQSYACSSTYLKKCALHLHGYTARRDPRATYSTPSVPGLIMGVGNVGEFLELYGDSDTFLSRDGGFIWEEIHKGAYLWEYLDSGSLLVMADDEHPTNVVLFSTDQGLSWHEYNFGESMRVESIVTVPEDTSRRIILLGSYPRSPRVTVAVHVDFSSLLRRQCVLDVKNSVDDDFELWSPSEQREEQCLFGRKTLFHRRIRDRECYVGDQQKDVEKLVQNCTCIDSDFECEFNHVRNEDGECVLIPGMTPLPSDDSVCRNDDVDFWYDRTAYRKIPHSSCTGGKRPDRGAEHICPGPRHHSACTIRLPEQRPSFSSGSFADSGLVATVLSIPFFLFGLAGIGWERVMSQSSDLRARYGYRTVPVDEDAQVLRFEDDE</sequence>
<evidence type="ECO:0000256" key="7">
    <source>
        <dbReference type="SAM" id="Phobius"/>
    </source>
</evidence>
<dbReference type="GO" id="GO:0006623">
    <property type="term" value="P:protein targeting to vacuole"/>
    <property type="evidence" value="ECO:0007669"/>
    <property type="project" value="TreeGrafter"/>
</dbReference>
<dbReference type="InterPro" id="IPR050310">
    <property type="entry name" value="VPS10-sortilin"/>
</dbReference>